<organism evidence="1 2">
    <name type="scientific">Pseudomonas poae</name>
    <dbReference type="NCBI Taxonomy" id="200451"/>
    <lineage>
        <taxon>Bacteria</taxon>
        <taxon>Pseudomonadati</taxon>
        <taxon>Pseudomonadota</taxon>
        <taxon>Gammaproteobacteria</taxon>
        <taxon>Pseudomonadales</taxon>
        <taxon>Pseudomonadaceae</taxon>
        <taxon>Pseudomonas</taxon>
    </lineage>
</organism>
<evidence type="ECO:0000313" key="1">
    <source>
        <dbReference type="EMBL" id="PRC14324.1"/>
    </source>
</evidence>
<sequence length="221" mass="24785">MTHYRLGFRHRPNCAEPIQEKHTHFLTQLSGLGAPWDLAGTPKVPDIGGELVVSVSLDKQLPAGVKGRMTYALRNQQYLEDDAQFDDTLFIEFSGNKLDYSDLLERVFPAYIKAFGAYRATLHDWSVTRNDWAMVVDACDATGKDVNGRDGVFRIDAANYFDQKLCARAFAKTPRQIVECLSGHVDTVAEFEWGVLIIVSDNPLSSDELMRAGERLKNLLS</sequence>
<proteinExistence type="predicted"/>
<dbReference type="RefSeq" id="WP_105698324.1">
    <property type="nucleotide sequence ID" value="NZ_CP159260.1"/>
</dbReference>
<dbReference type="AlphaFoldDB" id="A0A2S9EGN0"/>
<accession>A0A2S9EGN0</accession>
<dbReference type="Proteomes" id="UP000238045">
    <property type="component" value="Unassembled WGS sequence"/>
</dbReference>
<name>A0A2S9EGN0_9PSED</name>
<dbReference type="EMBL" id="PCQL01000023">
    <property type="protein sequence ID" value="PRC14324.1"/>
    <property type="molecule type" value="Genomic_DNA"/>
</dbReference>
<gene>
    <name evidence="1" type="ORF">CQZ99_19740</name>
</gene>
<evidence type="ECO:0000313" key="2">
    <source>
        <dbReference type="Proteomes" id="UP000238045"/>
    </source>
</evidence>
<comment type="caution">
    <text evidence="1">The sequence shown here is derived from an EMBL/GenBank/DDBJ whole genome shotgun (WGS) entry which is preliminary data.</text>
</comment>
<reference evidence="1 2" key="1">
    <citation type="submission" date="2017-09" db="EMBL/GenBank/DDBJ databases">
        <title>Genomic, metabolic, and phenotypic characteristics of bacterial isolates from the natural microbiome of the model nematode Caenorhabditis elegans.</title>
        <authorList>
            <person name="Zimmermann J."/>
            <person name="Obeng N."/>
            <person name="Yang W."/>
            <person name="Obeng O."/>
            <person name="Kissoyan K."/>
            <person name="Pees B."/>
            <person name="Dirksen P."/>
            <person name="Hoppner M."/>
            <person name="Franke A."/>
            <person name="Rosenstiel P."/>
            <person name="Leippe M."/>
            <person name="Dierking K."/>
            <person name="Kaleta C."/>
            <person name="Schulenburg H."/>
        </authorList>
    </citation>
    <scope>NUCLEOTIDE SEQUENCE [LARGE SCALE GENOMIC DNA]</scope>
    <source>
        <strain evidence="1 2">MYb117</strain>
    </source>
</reference>
<protein>
    <submittedName>
        <fullName evidence="1">Uncharacterized protein</fullName>
    </submittedName>
</protein>
<keyword evidence="2" id="KW-1185">Reference proteome</keyword>